<name>A0A0N0E7X1_9HYPH</name>
<dbReference type="InterPro" id="IPR011611">
    <property type="entry name" value="PfkB_dom"/>
</dbReference>
<organism evidence="3 4">
    <name type="scientific">Ahrensia marina</name>
    <dbReference type="NCBI Taxonomy" id="1514904"/>
    <lineage>
        <taxon>Bacteria</taxon>
        <taxon>Pseudomonadati</taxon>
        <taxon>Pseudomonadota</taxon>
        <taxon>Alphaproteobacteria</taxon>
        <taxon>Hyphomicrobiales</taxon>
        <taxon>Ahrensiaceae</taxon>
        <taxon>Ahrensia</taxon>
    </lineage>
</organism>
<dbReference type="STRING" id="1514904.SU32_07465"/>
<accession>A0A0N0E7X1</accession>
<evidence type="ECO:0000259" key="2">
    <source>
        <dbReference type="Pfam" id="PF00294"/>
    </source>
</evidence>
<dbReference type="SUPFAM" id="SSF53613">
    <property type="entry name" value="Ribokinase-like"/>
    <property type="match status" value="1"/>
</dbReference>
<dbReference type="PANTHER" id="PTHR42909">
    <property type="entry name" value="ZGC:136858"/>
    <property type="match status" value="1"/>
</dbReference>
<keyword evidence="1" id="KW-0479">Metal-binding</keyword>
<dbReference type="InterPro" id="IPR029056">
    <property type="entry name" value="Ribokinase-like"/>
</dbReference>
<dbReference type="RefSeq" id="WP_053998723.1">
    <property type="nucleotide sequence ID" value="NZ_JXMU01000009.1"/>
</dbReference>
<dbReference type="Pfam" id="PF00294">
    <property type="entry name" value="PfkB"/>
    <property type="match status" value="1"/>
</dbReference>
<evidence type="ECO:0000313" key="3">
    <source>
        <dbReference type="EMBL" id="KPB01691.1"/>
    </source>
</evidence>
<protein>
    <recommendedName>
        <fullName evidence="2">Carbohydrate kinase PfkB domain-containing protein</fullName>
    </recommendedName>
</protein>
<dbReference type="CDD" id="cd01941">
    <property type="entry name" value="YeiC_kinase_like"/>
    <property type="match status" value="1"/>
</dbReference>
<evidence type="ECO:0000313" key="4">
    <source>
        <dbReference type="Proteomes" id="UP000038011"/>
    </source>
</evidence>
<dbReference type="GO" id="GO:0004730">
    <property type="term" value="F:pseudouridylate synthase activity"/>
    <property type="evidence" value="ECO:0007669"/>
    <property type="project" value="TreeGrafter"/>
</dbReference>
<feature type="domain" description="Carbohydrate kinase PfkB" evidence="2">
    <location>
        <begin position="32"/>
        <end position="287"/>
    </location>
</feature>
<dbReference type="PATRIC" id="fig|1514904.3.peg.3531"/>
<comment type="caution">
    <text evidence="3">The sequence shown here is derived from an EMBL/GenBank/DDBJ whole genome shotgun (WGS) entry which is preliminary data.</text>
</comment>
<evidence type="ECO:0000256" key="1">
    <source>
        <dbReference type="ARBA" id="ARBA00022723"/>
    </source>
</evidence>
<dbReference type="EMBL" id="JXMU01000009">
    <property type="protein sequence ID" value="KPB01691.1"/>
    <property type="molecule type" value="Genomic_DNA"/>
</dbReference>
<reference evidence="3 4" key="1">
    <citation type="submission" date="2015-01" db="EMBL/GenBank/DDBJ databases">
        <title>Ahrensia donghaiensis sp. nov., a novel dimethylsulphoniopropionate-cleavage bacterium isolated from seawater and emended descriptions of the genus Ahrensia and Ahrensia kielensis.</title>
        <authorList>
            <person name="Liu J."/>
        </authorList>
    </citation>
    <scope>NUCLEOTIDE SEQUENCE [LARGE SCALE GENOMIC DNA]</scope>
    <source>
        <strain evidence="3 4">LZD062</strain>
    </source>
</reference>
<dbReference type="OrthoDB" id="7869371at2"/>
<keyword evidence="4" id="KW-1185">Reference proteome</keyword>
<dbReference type="Gene3D" id="3.40.1190.20">
    <property type="match status" value="1"/>
</dbReference>
<dbReference type="GO" id="GO:0005737">
    <property type="term" value="C:cytoplasm"/>
    <property type="evidence" value="ECO:0007669"/>
    <property type="project" value="TreeGrafter"/>
</dbReference>
<dbReference type="PANTHER" id="PTHR42909:SF1">
    <property type="entry name" value="CARBOHYDRATE KINASE PFKB DOMAIN-CONTAINING PROTEIN"/>
    <property type="match status" value="1"/>
</dbReference>
<dbReference type="AlphaFoldDB" id="A0A0N0E7X1"/>
<gene>
    <name evidence="3" type="ORF">SU32_07465</name>
</gene>
<dbReference type="GO" id="GO:0046872">
    <property type="term" value="F:metal ion binding"/>
    <property type="evidence" value="ECO:0007669"/>
    <property type="project" value="UniProtKB-KW"/>
</dbReference>
<dbReference type="Proteomes" id="UP000038011">
    <property type="component" value="Unassembled WGS sequence"/>
</dbReference>
<sequence>METDTVQLLAIGGAHIDRTARMITPHIAGASNPVNFSEHIGGGAFNVLRNAQMRHVGNAAMMSVRGGDSVGRAVEQAIDDAGLYDFSGTFVDRATPTYTAILDTDGELITALADMALYDAGFDRQVRRLEGRSRIAAAQAVLVDANLSETALIKTAELTKRPLYAMGISPAKVNRLKPIAAQISALFINQRELKALTGGDDPAALTDLGFRGAIITDGANNVLCLENGIITTHVIPAIASVIDVTGAGDALAGGTIAALCTQSAATLNEAALFGIACAQMTLQADGPICHGLVNEEKFSSAYANVLAAQ</sequence>
<proteinExistence type="predicted"/>
<dbReference type="GO" id="GO:0016798">
    <property type="term" value="F:hydrolase activity, acting on glycosyl bonds"/>
    <property type="evidence" value="ECO:0007669"/>
    <property type="project" value="TreeGrafter"/>
</dbReference>